<gene>
    <name evidence="6" type="ORF">Csa_2G020870</name>
</gene>
<keyword evidence="3" id="KW-0611">Plant defense</keyword>
<dbReference type="InterPro" id="IPR002182">
    <property type="entry name" value="NB-ARC"/>
</dbReference>
<organism evidence="6 7">
    <name type="scientific">Cucumis sativus</name>
    <name type="common">Cucumber</name>
    <dbReference type="NCBI Taxonomy" id="3659"/>
    <lineage>
        <taxon>Eukaryota</taxon>
        <taxon>Viridiplantae</taxon>
        <taxon>Streptophyta</taxon>
        <taxon>Embryophyta</taxon>
        <taxon>Tracheophyta</taxon>
        <taxon>Spermatophyta</taxon>
        <taxon>Magnoliopsida</taxon>
        <taxon>eudicotyledons</taxon>
        <taxon>Gunneridae</taxon>
        <taxon>Pentapetalae</taxon>
        <taxon>rosids</taxon>
        <taxon>fabids</taxon>
        <taxon>Cucurbitales</taxon>
        <taxon>Cucurbitaceae</taxon>
        <taxon>Benincaseae</taxon>
        <taxon>Cucumis</taxon>
    </lineage>
</organism>
<evidence type="ECO:0000256" key="3">
    <source>
        <dbReference type="ARBA" id="ARBA00022821"/>
    </source>
</evidence>
<sequence>MGSNAAGAESSSSSPINWIYDVFLSFRGEDTRSNFTSHLHMFLRHKGVNVFIDDRIERGEQISEALLKTIQCSLISIVIFSENYASSTWCLDELVEIIECKKSKGQKVLPIFYKVDPSDVRKQNGCYGEGLAKHEANFMEKIPIWRNALTTAANLAGWDLGTIRNEADLIQVIVKEVSSTLNVTTPSDKPLLVGIDSKIESLYWPTEEMYKSECVDMLGIYGIRGIGNTTLAKALYYKMASQFECCCFLSNVREASKQLNGLAQLQKKLLFQILKYDLEDVDDLDRRNNIIKHRLHSKKVLILLDDVDEMKQLKALAGGHDWFGQGSKIIVTTRDKHLLDSHGFGQTYEVEGLWEHNAFELFCWHAFKKSHPSSNYLDLSERATRHCKGHPLALVVLASFLCGRDQAEWSGLLDGFENSLRKGIKDVLQLSFDGLEDEVKKFFLDISCLLVGETVTYVKKMLSEFHSILDFKISNLRHLSLIRMEEYDDDRVQMHDLIKQMGHKIVYDECGDEPGKRSRSGWRRTFWRCLVTIQEAMQ</sequence>
<dbReference type="InterPro" id="IPR058192">
    <property type="entry name" value="WHD_ROQ1-like"/>
</dbReference>
<protein>
    <recommendedName>
        <fullName evidence="5">TIR domain-containing protein</fullName>
    </recommendedName>
</protein>
<reference evidence="6 7" key="3">
    <citation type="journal article" date="2010" name="BMC Genomics">
        <title>Transcriptome sequencing and comparative analysis of cucumber flowers with different sex types.</title>
        <authorList>
            <person name="Guo S."/>
            <person name="Zheng Y."/>
            <person name="Joung J.G."/>
            <person name="Liu S."/>
            <person name="Zhang Z."/>
            <person name="Crasta O.R."/>
            <person name="Sobral B.W."/>
            <person name="Xu Y."/>
            <person name="Huang S."/>
            <person name="Fei Z."/>
        </authorList>
    </citation>
    <scope>NUCLEOTIDE SEQUENCE [LARGE SCALE GENOMIC DNA]</scope>
    <source>
        <strain evidence="7">cv. 9930</strain>
    </source>
</reference>
<evidence type="ECO:0000256" key="2">
    <source>
        <dbReference type="ARBA" id="ARBA00022737"/>
    </source>
</evidence>
<dbReference type="AlphaFoldDB" id="A0A0A0LII9"/>
<dbReference type="SMART" id="SM00255">
    <property type="entry name" value="TIR"/>
    <property type="match status" value="1"/>
</dbReference>
<dbReference type="PRINTS" id="PR00364">
    <property type="entry name" value="DISEASERSIST"/>
</dbReference>
<reference evidence="6 7" key="2">
    <citation type="journal article" date="2009" name="PLoS ONE">
        <title>An integrated genetic and cytogenetic map of the cucumber genome.</title>
        <authorList>
            <person name="Ren Y."/>
            <person name="Zhang Z."/>
            <person name="Liu J."/>
            <person name="Staub J.E."/>
            <person name="Han Y."/>
            <person name="Cheng Z."/>
            <person name="Li X."/>
            <person name="Lu J."/>
            <person name="Miao H."/>
            <person name="Kang H."/>
            <person name="Xie B."/>
            <person name="Gu X."/>
            <person name="Wang X."/>
            <person name="Du Y."/>
            <person name="Jin W."/>
            <person name="Huang S."/>
        </authorList>
    </citation>
    <scope>NUCLEOTIDE SEQUENCE [LARGE SCALE GENOMIC DNA]</scope>
    <source>
        <strain evidence="7">cv. 9930</strain>
    </source>
</reference>
<dbReference type="SUPFAM" id="SSF52200">
    <property type="entry name" value="Toll/Interleukin receptor TIR domain"/>
    <property type="match status" value="1"/>
</dbReference>
<evidence type="ECO:0000256" key="4">
    <source>
        <dbReference type="ARBA" id="ARBA00023027"/>
    </source>
</evidence>
<reference evidence="6 7" key="1">
    <citation type="journal article" date="2009" name="Nat. Genet.">
        <title>The genome of the cucumber, Cucumis sativus L.</title>
        <authorList>
            <person name="Huang S."/>
            <person name="Li R."/>
            <person name="Zhang Z."/>
            <person name="Li L."/>
            <person name="Gu X."/>
            <person name="Fan W."/>
            <person name="Lucas W.J."/>
            <person name="Wang X."/>
            <person name="Xie B."/>
            <person name="Ni P."/>
            <person name="Ren Y."/>
            <person name="Zhu H."/>
            <person name="Li J."/>
            <person name="Lin K."/>
            <person name="Jin W."/>
            <person name="Fei Z."/>
            <person name="Li G."/>
            <person name="Staub J."/>
            <person name="Kilian A."/>
            <person name="van der Vossen E.A."/>
            <person name="Wu Y."/>
            <person name="Guo J."/>
            <person name="He J."/>
            <person name="Jia Z."/>
            <person name="Ren Y."/>
            <person name="Tian G."/>
            <person name="Lu Y."/>
            <person name="Ruan J."/>
            <person name="Qian W."/>
            <person name="Wang M."/>
            <person name="Huang Q."/>
            <person name="Li B."/>
            <person name="Xuan Z."/>
            <person name="Cao J."/>
            <person name="Asan"/>
            <person name="Wu Z."/>
            <person name="Zhang J."/>
            <person name="Cai Q."/>
            <person name="Bai Y."/>
            <person name="Zhao B."/>
            <person name="Han Y."/>
            <person name="Li Y."/>
            <person name="Li X."/>
            <person name="Wang S."/>
            <person name="Shi Q."/>
            <person name="Liu S."/>
            <person name="Cho W.K."/>
            <person name="Kim J.Y."/>
            <person name="Xu Y."/>
            <person name="Heller-Uszynska K."/>
            <person name="Miao H."/>
            <person name="Cheng Z."/>
            <person name="Zhang S."/>
            <person name="Wu J."/>
            <person name="Yang Y."/>
            <person name="Kang H."/>
            <person name="Li M."/>
            <person name="Liang H."/>
            <person name="Ren X."/>
            <person name="Shi Z."/>
            <person name="Wen M."/>
            <person name="Jian M."/>
            <person name="Yang H."/>
            <person name="Zhang G."/>
            <person name="Yang Z."/>
            <person name="Chen R."/>
            <person name="Liu S."/>
            <person name="Li J."/>
            <person name="Ma L."/>
            <person name="Liu H."/>
            <person name="Zhou Y."/>
            <person name="Zhao J."/>
            <person name="Fang X."/>
            <person name="Li G."/>
            <person name="Fang L."/>
            <person name="Li Y."/>
            <person name="Liu D."/>
            <person name="Zheng H."/>
            <person name="Zhang Y."/>
            <person name="Qin N."/>
            <person name="Li Z."/>
            <person name="Yang G."/>
            <person name="Yang S."/>
            <person name="Bolund L."/>
            <person name="Kristiansen K."/>
            <person name="Zheng H."/>
            <person name="Li S."/>
            <person name="Zhang X."/>
            <person name="Yang H."/>
            <person name="Wang J."/>
            <person name="Sun R."/>
            <person name="Zhang B."/>
            <person name="Jiang S."/>
            <person name="Wang J."/>
            <person name="Du Y."/>
            <person name="Li S."/>
        </authorList>
    </citation>
    <scope>NUCLEOTIDE SEQUENCE [LARGE SCALE GENOMIC DNA]</scope>
    <source>
        <strain evidence="7">cv. 9930</strain>
    </source>
</reference>
<evidence type="ECO:0000259" key="5">
    <source>
        <dbReference type="PROSITE" id="PS50104"/>
    </source>
</evidence>
<dbReference type="OMA" id="CEDDSMM"/>
<evidence type="ECO:0000256" key="1">
    <source>
        <dbReference type="ARBA" id="ARBA00022614"/>
    </source>
</evidence>
<dbReference type="GO" id="GO:0006952">
    <property type="term" value="P:defense response"/>
    <property type="evidence" value="ECO:0007669"/>
    <property type="project" value="UniProtKB-KW"/>
</dbReference>
<dbReference type="Pfam" id="PF23282">
    <property type="entry name" value="WHD_ROQ1"/>
    <property type="match status" value="1"/>
</dbReference>
<dbReference type="EMBL" id="CM002923">
    <property type="protein sequence ID" value="KGN60864.1"/>
    <property type="molecule type" value="Genomic_DNA"/>
</dbReference>
<evidence type="ECO:0000313" key="6">
    <source>
        <dbReference type="EMBL" id="KGN60864.1"/>
    </source>
</evidence>
<dbReference type="PANTHER" id="PTHR11017">
    <property type="entry name" value="LEUCINE-RICH REPEAT-CONTAINING PROTEIN"/>
    <property type="match status" value="1"/>
</dbReference>
<dbReference type="InterPro" id="IPR000157">
    <property type="entry name" value="TIR_dom"/>
</dbReference>
<dbReference type="Gene3D" id="3.40.50.10140">
    <property type="entry name" value="Toll/interleukin-1 receptor homology (TIR) domain"/>
    <property type="match status" value="1"/>
</dbReference>
<name>A0A0A0LII9_CUCSA</name>
<dbReference type="Pfam" id="PF00931">
    <property type="entry name" value="NB-ARC"/>
    <property type="match status" value="1"/>
</dbReference>
<accession>A0A0A0LII9</accession>
<dbReference type="SUPFAM" id="SSF52540">
    <property type="entry name" value="P-loop containing nucleoside triphosphate hydrolases"/>
    <property type="match status" value="1"/>
</dbReference>
<dbReference type="SUPFAM" id="SSF46785">
    <property type="entry name" value="Winged helix' DNA-binding domain"/>
    <property type="match status" value="1"/>
</dbReference>
<reference evidence="6 7" key="4">
    <citation type="journal article" date="2011" name="BMC Genomics">
        <title>RNA-Seq improves annotation of protein-coding genes in the cucumber genome.</title>
        <authorList>
            <person name="Li Z."/>
            <person name="Zhang Z."/>
            <person name="Yan P."/>
            <person name="Huang S."/>
            <person name="Fei Z."/>
            <person name="Lin K."/>
        </authorList>
    </citation>
    <scope>NUCLEOTIDE SEQUENCE [LARGE SCALE GENOMIC DNA]</scope>
    <source>
        <strain evidence="7">cv. 9930</strain>
    </source>
</reference>
<dbReference type="Gene3D" id="1.10.8.430">
    <property type="entry name" value="Helical domain of apoptotic protease-activating factors"/>
    <property type="match status" value="1"/>
</dbReference>
<dbReference type="Proteomes" id="UP000029981">
    <property type="component" value="Chromosome 2"/>
</dbReference>
<dbReference type="InterPro" id="IPR027417">
    <property type="entry name" value="P-loop_NTPase"/>
</dbReference>
<keyword evidence="4" id="KW-0520">NAD</keyword>
<dbReference type="InterPro" id="IPR036390">
    <property type="entry name" value="WH_DNA-bd_sf"/>
</dbReference>
<dbReference type="InterPro" id="IPR044974">
    <property type="entry name" value="Disease_R_plants"/>
</dbReference>
<keyword evidence="1" id="KW-0433">Leucine-rich repeat</keyword>
<dbReference type="InterPro" id="IPR042197">
    <property type="entry name" value="Apaf_helical"/>
</dbReference>
<keyword evidence="2" id="KW-0677">Repeat</keyword>
<dbReference type="GO" id="GO:0043531">
    <property type="term" value="F:ADP binding"/>
    <property type="evidence" value="ECO:0007669"/>
    <property type="project" value="InterPro"/>
</dbReference>
<dbReference type="PANTHER" id="PTHR11017:SF570">
    <property type="entry name" value="DISEASE RESISTANCE PROTEIN (TIR-NBS CLASS)-RELATED"/>
    <property type="match status" value="1"/>
</dbReference>
<proteinExistence type="predicted"/>
<feature type="domain" description="TIR" evidence="5">
    <location>
        <begin position="18"/>
        <end position="181"/>
    </location>
</feature>
<dbReference type="GO" id="GO:0007165">
    <property type="term" value="P:signal transduction"/>
    <property type="evidence" value="ECO:0007669"/>
    <property type="project" value="InterPro"/>
</dbReference>
<dbReference type="PROSITE" id="PS50104">
    <property type="entry name" value="TIR"/>
    <property type="match status" value="1"/>
</dbReference>
<dbReference type="Gramene" id="KGN60864">
    <property type="protein sequence ID" value="KGN60864"/>
    <property type="gene ID" value="Csa_2G020870"/>
</dbReference>
<dbReference type="InterPro" id="IPR035897">
    <property type="entry name" value="Toll_tir_struct_dom_sf"/>
</dbReference>
<dbReference type="FunFam" id="3.40.50.10140:FF:000007">
    <property type="entry name" value="Disease resistance protein (TIR-NBS-LRR class)"/>
    <property type="match status" value="1"/>
</dbReference>
<evidence type="ECO:0000313" key="7">
    <source>
        <dbReference type="Proteomes" id="UP000029981"/>
    </source>
</evidence>
<dbReference type="Gene3D" id="3.40.50.300">
    <property type="entry name" value="P-loop containing nucleotide triphosphate hydrolases"/>
    <property type="match status" value="1"/>
</dbReference>
<dbReference type="Pfam" id="PF01582">
    <property type="entry name" value="TIR"/>
    <property type="match status" value="1"/>
</dbReference>
<keyword evidence="7" id="KW-1185">Reference proteome</keyword>